<evidence type="ECO:0000259" key="2">
    <source>
        <dbReference type="Pfam" id="PF13521"/>
    </source>
</evidence>
<dbReference type="NCBIfam" id="TIGR01526">
    <property type="entry name" value="nadR_NMN_Atrans"/>
    <property type="match status" value="1"/>
</dbReference>
<dbReference type="Gene3D" id="3.40.50.620">
    <property type="entry name" value="HUPs"/>
    <property type="match status" value="1"/>
</dbReference>
<dbReference type="InterPro" id="IPR014729">
    <property type="entry name" value="Rossmann-like_a/b/a_fold"/>
</dbReference>
<dbReference type="GO" id="GO:0000309">
    <property type="term" value="F:nicotinamide-nucleotide adenylyltransferase activity"/>
    <property type="evidence" value="ECO:0007669"/>
    <property type="project" value="InterPro"/>
</dbReference>
<feature type="domain" description="NadR/Ttd14 AAA" evidence="2">
    <location>
        <begin position="181"/>
        <end position="341"/>
    </location>
</feature>
<dbReference type="NCBIfam" id="NF005988">
    <property type="entry name" value="PRK08099.1"/>
    <property type="match status" value="1"/>
</dbReference>
<reference evidence="3" key="1">
    <citation type="submission" date="2022-05" db="EMBL/GenBank/DDBJ databases">
        <authorList>
            <person name="Enroth T.J."/>
            <person name="Johnson C.N."/>
            <person name="Duerkop B.A."/>
        </authorList>
    </citation>
    <scope>NUCLEOTIDE SEQUENCE</scope>
</reference>
<sequence length="376" mass="43090">MKKFGVVVGKFYPLHKGHVDMIQKASTQVETLVVVVSHSDSRDDRLYMDSNMKRPLTARDKLRIVQKTFQVQRDVIIPVLVDESNIPEYPNGWKAWANLVKETVTGNRALAEKGFDWGEATFFSSEPQDAEGYQKYFGCPTTLVDPERSNVNISATKVRNNPIKYWDYLPRASREALAPTIVIAGGESSGKTLMVDKLGNYFATTTVWEYGRNYCELELGGDESALQYSDYQAIANGHYQDVRFARRNANKFTISDTDYVATQAFCITYEGKPHPSVQDKIDNDRFDLVILLDNSTKWVDDGMRLIGDEKRRQDFQNLLKKLYADNHIPYVEVTASDYETRYELCKKIIEKYLEGTTVDTLQLYVDEIWTKRGKVI</sequence>
<accession>A0A976SXH2</accession>
<dbReference type="InterPro" id="IPR016429">
    <property type="entry name" value="NAD_NadR"/>
</dbReference>
<dbReference type="SUPFAM" id="SSF52374">
    <property type="entry name" value="Nucleotidylyl transferase"/>
    <property type="match status" value="1"/>
</dbReference>
<protein>
    <recommendedName>
        <fullName evidence="5">Nicotinamide-nucleotide adenylyltransferase</fullName>
    </recommendedName>
</protein>
<dbReference type="EMBL" id="ON506927">
    <property type="protein sequence ID" value="UVD42920.1"/>
    <property type="molecule type" value="Genomic_DNA"/>
</dbReference>
<evidence type="ECO:0000259" key="1">
    <source>
        <dbReference type="Pfam" id="PF01467"/>
    </source>
</evidence>
<dbReference type="NCBIfam" id="TIGR00125">
    <property type="entry name" value="cyt_tran_rel"/>
    <property type="match status" value="1"/>
</dbReference>
<dbReference type="Pfam" id="PF01467">
    <property type="entry name" value="CTP_transf_like"/>
    <property type="match status" value="1"/>
</dbReference>
<evidence type="ECO:0000313" key="3">
    <source>
        <dbReference type="EMBL" id="UVD42920.1"/>
    </source>
</evidence>
<evidence type="ECO:0008006" key="5">
    <source>
        <dbReference type="Google" id="ProtNLM"/>
    </source>
</evidence>
<name>A0A976SXH2_9CAUD</name>
<proteinExistence type="predicted"/>
<organism evidence="3 4">
    <name type="scientific">Enterococcus phage TJE1</name>
    <dbReference type="NCBI Taxonomy" id="2951262"/>
    <lineage>
        <taxon>Viruses</taxon>
        <taxon>Duplodnaviria</taxon>
        <taxon>Heunggongvirae</taxon>
        <taxon>Uroviricota</taxon>
        <taxon>Caudoviricetes</taxon>
        <taxon>Herelleviridae</taxon>
        <taxon>Brockvirinae</taxon>
        <taxon>Schiekvirus</taxon>
        <taxon>Schiekvirus Tje1</taxon>
    </lineage>
</organism>
<dbReference type="GO" id="GO:0009435">
    <property type="term" value="P:NAD+ biosynthetic process"/>
    <property type="evidence" value="ECO:0007669"/>
    <property type="project" value="InterPro"/>
</dbReference>
<keyword evidence="4" id="KW-1185">Reference proteome</keyword>
<dbReference type="Gene3D" id="3.40.50.300">
    <property type="entry name" value="P-loop containing nucleotide triphosphate hydrolases"/>
    <property type="match status" value="1"/>
</dbReference>
<dbReference type="PANTHER" id="PTHR37512:SF1">
    <property type="entry name" value="NADR_TTD14 AAA DOMAIN-CONTAINING PROTEIN"/>
    <property type="match status" value="1"/>
</dbReference>
<evidence type="ECO:0000313" key="4">
    <source>
        <dbReference type="Proteomes" id="UP001065252"/>
    </source>
</evidence>
<dbReference type="InterPro" id="IPR027417">
    <property type="entry name" value="P-loop_NTPase"/>
</dbReference>
<dbReference type="PIRSF" id="PIRSF004776">
    <property type="entry name" value="NadR_NMNAT/RNK"/>
    <property type="match status" value="1"/>
</dbReference>
<dbReference type="SUPFAM" id="SSF52540">
    <property type="entry name" value="P-loop containing nucleoside triphosphate hydrolases"/>
    <property type="match status" value="1"/>
</dbReference>
<dbReference type="InterPro" id="IPR038727">
    <property type="entry name" value="NadR/Ttd14_AAA_dom"/>
</dbReference>
<dbReference type="GO" id="GO:0050262">
    <property type="term" value="F:ribosylnicotinamide kinase activity"/>
    <property type="evidence" value="ECO:0007669"/>
    <property type="project" value="InterPro"/>
</dbReference>
<dbReference type="InterPro" id="IPR052735">
    <property type="entry name" value="NAD_biosynth-regulator"/>
</dbReference>
<dbReference type="InterPro" id="IPR004821">
    <property type="entry name" value="Cyt_trans-like"/>
</dbReference>
<dbReference type="InterPro" id="IPR006417">
    <property type="entry name" value="NadR_NMN_Atrans"/>
</dbReference>
<feature type="domain" description="Cytidyltransferase-like" evidence="1">
    <location>
        <begin position="7"/>
        <end position="76"/>
    </location>
</feature>
<dbReference type="Proteomes" id="UP001065252">
    <property type="component" value="Segment"/>
</dbReference>
<dbReference type="PANTHER" id="PTHR37512">
    <property type="entry name" value="TRIFUNCTIONAL NAD BIOSYNTHESIS/REGULATOR PROTEIN NADR"/>
    <property type="match status" value="1"/>
</dbReference>
<dbReference type="Pfam" id="PF13521">
    <property type="entry name" value="AAA_28"/>
    <property type="match status" value="1"/>
</dbReference>